<dbReference type="Pfam" id="PF01734">
    <property type="entry name" value="Patatin"/>
    <property type="match status" value="1"/>
</dbReference>
<name>A0A840V958_9PROT</name>
<feature type="active site" description="Nucleophile" evidence="4">
    <location>
        <position position="46"/>
    </location>
</feature>
<dbReference type="SUPFAM" id="SSF52151">
    <property type="entry name" value="FabD/lysophospholipase-like"/>
    <property type="match status" value="1"/>
</dbReference>
<organism evidence="6 7">
    <name type="scientific">Acidocella aromatica</name>
    <dbReference type="NCBI Taxonomy" id="1303579"/>
    <lineage>
        <taxon>Bacteria</taxon>
        <taxon>Pseudomonadati</taxon>
        <taxon>Pseudomonadota</taxon>
        <taxon>Alphaproteobacteria</taxon>
        <taxon>Acetobacterales</taxon>
        <taxon>Acidocellaceae</taxon>
        <taxon>Acidocella</taxon>
    </lineage>
</organism>
<dbReference type="Proteomes" id="UP000553706">
    <property type="component" value="Unassembled WGS sequence"/>
</dbReference>
<dbReference type="InterPro" id="IPR016035">
    <property type="entry name" value="Acyl_Trfase/lysoPLipase"/>
</dbReference>
<dbReference type="InterPro" id="IPR050301">
    <property type="entry name" value="NTE"/>
</dbReference>
<comment type="caution">
    <text evidence="6">The sequence shown here is derived from an EMBL/GenBank/DDBJ whole genome shotgun (WGS) entry which is preliminary data.</text>
</comment>
<dbReference type="Gene3D" id="3.40.1090.10">
    <property type="entry name" value="Cytosolic phospholipase A2 catalytic domain"/>
    <property type="match status" value="2"/>
</dbReference>
<evidence type="ECO:0000256" key="1">
    <source>
        <dbReference type="ARBA" id="ARBA00022801"/>
    </source>
</evidence>
<dbReference type="PANTHER" id="PTHR14226">
    <property type="entry name" value="NEUROPATHY TARGET ESTERASE/SWISS CHEESE D.MELANOGASTER"/>
    <property type="match status" value="1"/>
</dbReference>
<evidence type="ECO:0000256" key="3">
    <source>
        <dbReference type="ARBA" id="ARBA00023098"/>
    </source>
</evidence>
<evidence type="ECO:0000256" key="4">
    <source>
        <dbReference type="PROSITE-ProRule" id="PRU01161"/>
    </source>
</evidence>
<dbReference type="RefSeq" id="WP_183265518.1">
    <property type="nucleotide sequence ID" value="NZ_JACHFJ010000002.1"/>
</dbReference>
<dbReference type="PROSITE" id="PS51635">
    <property type="entry name" value="PNPLA"/>
    <property type="match status" value="1"/>
</dbReference>
<feature type="active site" description="Proton acceptor" evidence="4">
    <location>
        <position position="200"/>
    </location>
</feature>
<protein>
    <submittedName>
        <fullName evidence="6">NTE family protein</fullName>
    </submittedName>
</protein>
<accession>A0A840V958</accession>
<keyword evidence="1 4" id="KW-0378">Hydrolase</keyword>
<feature type="domain" description="PNPLA" evidence="5">
    <location>
        <begin position="13"/>
        <end position="213"/>
    </location>
</feature>
<evidence type="ECO:0000259" key="5">
    <source>
        <dbReference type="PROSITE" id="PS51635"/>
    </source>
</evidence>
<sequence>MIFSSQARSRIVLALQGGGAHGAFTWGVLDRLFEEGLEFSAVSGVSSGAMNAAMAVQGFVHGGPEGARAAMRQLWTRVGEANVFSTIASPLDWLWGWDKGIELGNELAWTGLANVLRVFDPGQLNPLGQNPLAPLIKDLLDKEAIRKPSAPRLFVGATDVESGESKVFGNAEIDVQHLLASACLPMMVPAIEIEGRHYWDGGYSCNPPLAPVLSPRPDQLVLVRAQPRQRKGVPNSTSDIVHRLHEIAFQAPLEAELSLLPRHTRLLDISADEALAKHPLTSKMNTDKSFLEILFAAGREAAETALHTA</sequence>
<gene>
    <name evidence="6" type="ORF">HNP71_000736</name>
</gene>
<proteinExistence type="predicted"/>
<reference evidence="6 7" key="1">
    <citation type="submission" date="2020-08" db="EMBL/GenBank/DDBJ databases">
        <title>Genomic Encyclopedia of Type Strains, Phase IV (KMG-IV): sequencing the most valuable type-strain genomes for metagenomic binning, comparative biology and taxonomic classification.</title>
        <authorList>
            <person name="Goeker M."/>
        </authorList>
    </citation>
    <scope>NUCLEOTIDE SEQUENCE [LARGE SCALE GENOMIC DNA]</scope>
    <source>
        <strain evidence="6 7">DSM 27026</strain>
    </source>
</reference>
<evidence type="ECO:0000313" key="6">
    <source>
        <dbReference type="EMBL" id="MBB5372498.1"/>
    </source>
</evidence>
<dbReference type="PANTHER" id="PTHR14226:SF78">
    <property type="entry name" value="SLR0060 PROTEIN"/>
    <property type="match status" value="1"/>
</dbReference>
<evidence type="ECO:0000313" key="7">
    <source>
        <dbReference type="Proteomes" id="UP000553706"/>
    </source>
</evidence>
<dbReference type="GO" id="GO:0016787">
    <property type="term" value="F:hydrolase activity"/>
    <property type="evidence" value="ECO:0007669"/>
    <property type="project" value="UniProtKB-UniRule"/>
</dbReference>
<keyword evidence="3 4" id="KW-0443">Lipid metabolism</keyword>
<dbReference type="InterPro" id="IPR002641">
    <property type="entry name" value="PNPLA_dom"/>
</dbReference>
<feature type="short sequence motif" description="GXSXG" evidence="4">
    <location>
        <begin position="44"/>
        <end position="48"/>
    </location>
</feature>
<dbReference type="EMBL" id="JACHFJ010000002">
    <property type="protein sequence ID" value="MBB5372498.1"/>
    <property type="molecule type" value="Genomic_DNA"/>
</dbReference>
<dbReference type="GO" id="GO:0016042">
    <property type="term" value="P:lipid catabolic process"/>
    <property type="evidence" value="ECO:0007669"/>
    <property type="project" value="UniProtKB-UniRule"/>
</dbReference>
<dbReference type="AlphaFoldDB" id="A0A840V958"/>
<feature type="short sequence motif" description="DGA/G" evidence="4">
    <location>
        <begin position="200"/>
        <end position="202"/>
    </location>
</feature>
<keyword evidence="2 4" id="KW-0442">Lipid degradation</keyword>
<keyword evidence="7" id="KW-1185">Reference proteome</keyword>
<feature type="short sequence motif" description="GXGXXG" evidence="4">
    <location>
        <begin position="17"/>
        <end position="22"/>
    </location>
</feature>
<evidence type="ECO:0000256" key="2">
    <source>
        <dbReference type="ARBA" id="ARBA00022963"/>
    </source>
</evidence>